<sequence length="318" mass="34622">MSYPYQIVQQTNNPARTPASSAAVQPSGSANQDAQGATQPDHTATSSTSYQPSGGSHQEVQYVQGPRQVVGPKPAAVAHAGGVTPAQLKEAQDQYNSAPSSQNPAQYSATVPGDVAGKKEKSQRSYPPQSNIMCRNFLTEYECSDWHEKVKNERRKGHGTFHKCEAALQYEAMERQRLGPHTKVAHICKPIEIVGLLQIPIIQRACRECEEKALEAAKRSREADLERIRTKPQLQEVTAALGPAPKEGTGEVAGPKMAETLQLQDFIKGGKDSGSQQERTEAWIKDMSVPEPKTKEQSPDTSRAAGPSGSGKRRRSRK</sequence>
<proteinExistence type="predicted"/>
<evidence type="ECO:0000313" key="2">
    <source>
        <dbReference type="EMBL" id="CAD6447711.1"/>
    </source>
</evidence>
<gene>
    <name evidence="2" type="ORF">SCLTRI_LOCUS7503</name>
</gene>
<dbReference type="AlphaFoldDB" id="A0A8H2W100"/>
<evidence type="ECO:0000313" key="3">
    <source>
        <dbReference type="Proteomes" id="UP000624404"/>
    </source>
</evidence>
<dbReference type="OrthoDB" id="10518851at2759"/>
<dbReference type="Proteomes" id="UP000624404">
    <property type="component" value="Unassembled WGS sequence"/>
</dbReference>
<reference evidence="2" key="1">
    <citation type="submission" date="2020-10" db="EMBL/GenBank/DDBJ databases">
        <authorList>
            <person name="Kusch S."/>
        </authorList>
    </citation>
    <scope>NUCLEOTIDE SEQUENCE</scope>
    <source>
        <strain evidence="2">SwB9</strain>
    </source>
</reference>
<accession>A0A8H2W100</accession>
<keyword evidence="3" id="KW-1185">Reference proteome</keyword>
<name>A0A8H2W100_9HELO</name>
<dbReference type="EMBL" id="CAJHIA010000030">
    <property type="protein sequence ID" value="CAD6447711.1"/>
    <property type="molecule type" value="Genomic_DNA"/>
</dbReference>
<protein>
    <submittedName>
        <fullName evidence="2">0ef38c7f-d863-45cf-9a66-75e1222e42b0</fullName>
    </submittedName>
</protein>
<organism evidence="2 3">
    <name type="scientific">Sclerotinia trifoliorum</name>
    <dbReference type="NCBI Taxonomy" id="28548"/>
    <lineage>
        <taxon>Eukaryota</taxon>
        <taxon>Fungi</taxon>
        <taxon>Dikarya</taxon>
        <taxon>Ascomycota</taxon>
        <taxon>Pezizomycotina</taxon>
        <taxon>Leotiomycetes</taxon>
        <taxon>Helotiales</taxon>
        <taxon>Sclerotiniaceae</taxon>
        <taxon>Sclerotinia</taxon>
    </lineage>
</organism>
<feature type="region of interest" description="Disordered" evidence="1">
    <location>
        <begin position="258"/>
        <end position="318"/>
    </location>
</feature>
<feature type="region of interest" description="Disordered" evidence="1">
    <location>
        <begin position="1"/>
        <end position="59"/>
    </location>
</feature>
<comment type="caution">
    <text evidence="2">The sequence shown here is derived from an EMBL/GenBank/DDBJ whole genome shotgun (WGS) entry which is preliminary data.</text>
</comment>
<feature type="compositionally biased region" description="Polar residues" evidence="1">
    <location>
        <begin position="7"/>
        <end position="59"/>
    </location>
</feature>
<evidence type="ECO:0000256" key="1">
    <source>
        <dbReference type="SAM" id="MobiDB-lite"/>
    </source>
</evidence>
<feature type="compositionally biased region" description="Polar residues" evidence="1">
    <location>
        <begin position="93"/>
        <end position="109"/>
    </location>
</feature>
<feature type="region of interest" description="Disordered" evidence="1">
    <location>
        <begin position="88"/>
        <end position="128"/>
    </location>
</feature>